<evidence type="ECO:0000256" key="3">
    <source>
        <dbReference type="ARBA" id="ARBA00022741"/>
    </source>
</evidence>
<dbReference type="GO" id="GO:0019200">
    <property type="term" value="F:carbohydrate kinase activity"/>
    <property type="evidence" value="ECO:0007669"/>
    <property type="project" value="InterPro"/>
</dbReference>
<dbReference type="SUPFAM" id="SSF56112">
    <property type="entry name" value="Protein kinase-like (PK-like)"/>
    <property type="match status" value="1"/>
</dbReference>
<comment type="subcellular location">
    <subcellularLocation>
        <location evidence="8">Endomembrane system</location>
        <topology evidence="8">Single-pass membrane protein</topology>
    </subcellularLocation>
</comment>
<dbReference type="KEGG" id="cvn:111136424"/>
<evidence type="ECO:0000256" key="1">
    <source>
        <dbReference type="ARBA" id="ARBA00022679"/>
    </source>
</evidence>
<accession>A0A8B8ETB0</accession>
<evidence type="ECO:0000313" key="10">
    <source>
        <dbReference type="Proteomes" id="UP000694844"/>
    </source>
</evidence>
<evidence type="ECO:0000256" key="7">
    <source>
        <dbReference type="ARBA" id="ARBA00023136"/>
    </source>
</evidence>
<dbReference type="Proteomes" id="UP000694844">
    <property type="component" value="Chromosome 5"/>
</dbReference>
<evidence type="ECO:0000256" key="5">
    <source>
        <dbReference type="ARBA" id="ARBA00022840"/>
    </source>
</evidence>
<dbReference type="GO" id="GO:0005524">
    <property type="term" value="F:ATP binding"/>
    <property type="evidence" value="ECO:0007669"/>
    <property type="project" value="UniProtKB-KW"/>
</dbReference>
<dbReference type="Gene3D" id="1.10.510.10">
    <property type="entry name" value="Transferase(Phosphotransferase) domain 1"/>
    <property type="match status" value="1"/>
</dbReference>
<keyword evidence="4" id="KW-0418">Kinase</keyword>
<gene>
    <name evidence="11" type="primary">LOC111136424</name>
</gene>
<evidence type="ECO:0000256" key="6">
    <source>
        <dbReference type="ARBA" id="ARBA00022989"/>
    </source>
</evidence>
<keyword evidence="1" id="KW-0808">Transferase</keyword>
<dbReference type="OrthoDB" id="4062651at2759"/>
<keyword evidence="6 9" id="KW-1133">Transmembrane helix</keyword>
<dbReference type="PANTHER" id="PTHR22618">
    <property type="entry name" value="PROTEIN O-MANNOSE KINASE"/>
    <property type="match status" value="1"/>
</dbReference>
<proteinExistence type="predicted"/>
<evidence type="ECO:0000256" key="2">
    <source>
        <dbReference type="ARBA" id="ARBA00022692"/>
    </source>
</evidence>
<evidence type="ECO:0000256" key="4">
    <source>
        <dbReference type="ARBA" id="ARBA00022777"/>
    </source>
</evidence>
<dbReference type="GO" id="GO:0006493">
    <property type="term" value="P:protein O-linked glycosylation"/>
    <property type="evidence" value="ECO:0007669"/>
    <property type="project" value="InterPro"/>
</dbReference>
<organism evidence="10 11">
    <name type="scientific">Crassostrea virginica</name>
    <name type="common">Eastern oyster</name>
    <dbReference type="NCBI Taxonomy" id="6565"/>
    <lineage>
        <taxon>Eukaryota</taxon>
        <taxon>Metazoa</taxon>
        <taxon>Spiralia</taxon>
        <taxon>Lophotrochozoa</taxon>
        <taxon>Mollusca</taxon>
        <taxon>Bivalvia</taxon>
        <taxon>Autobranchia</taxon>
        <taxon>Pteriomorphia</taxon>
        <taxon>Ostreida</taxon>
        <taxon>Ostreoidea</taxon>
        <taxon>Ostreidae</taxon>
        <taxon>Crassostrea</taxon>
    </lineage>
</organism>
<keyword evidence="10" id="KW-1185">Reference proteome</keyword>
<dbReference type="InterPro" id="IPR011009">
    <property type="entry name" value="Kinase-like_dom_sf"/>
</dbReference>
<dbReference type="RefSeq" id="XP_022342973.1">
    <property type="nucleotide sequence ID" value="XM_022487265.1"/>
</dbReference>
<dbReference type="GO" id="GO:0005789">
    <property type="term" value="C:endoplasmic reticulum membrane"/>
    <property type="evidence" value="ECO:0007669"/>
    <property type="project" value="TreeGrafter"/>
</dbReference>
<dbReference type="InterPro" id="IPR039318">
    <property type="entry name" value="POMK"/>
</dbReference>
<protein>
    <submittedName>
        <fullName evidence="11">Protein O-mannose kinase-like</fullName>
    </submittedName>
</protein>
<dbReference type="GO" id="GO:0016773">
    <property type="term" value="F:phosphotransferase activity, alcohol group as acceptor"/>
    <property type="evidence" value="ECO:0007669"/>
    <property type="project" value="TreeGrafter"/>
</dbReference>
<feature type="transmembrane region" description="Helical" evidence="9">
    <location>
        <begin position="7"/>
        <end position="29"/>
    </location>
</feature>
<evidence type="ECO:0000256" key="9">
    <source>
        <dbReference type="SAM" id="Phobius"/>
    </source>
</evidence>
<evidence type="ECO:0000256" key="8">
    <source>
        <dbReference type="ARBA" id="ARBA00037847"/>
    </source>
</evidence>
<dbReference type="AlphaFoldDB" id="A0A8B8ETB0"/>
<dbReference type="PANTHER" id="PTHR22618:SF2">
    <property type="entry name" value="PROTEIN O-MANNOSE KINASE"/>
    <property type="match status" value="1"/>
</dbReference>
<name>A0A8B8ETB0_CRAVI</name>
<keyword evidence="3" id="KW-0547">Nucleotide-binding</keyword>
<keyword evidence="7 9" id="KW-0472">Membrane</keyword>
<reference evidence="11" key="1">
    <citation type="submission" date="2025-08" db="UniProtKB">
        <authorList>
            <consortium name="RefSeq"/>
        </authorList>
    </citation>
    <scope>IDENTIFICATION</scope>
    <source>
        <tissue evidence="11">Whole sample</tissue>
    </source>
</reference>
<keyword evidence="5" id="KW-0067">ATP-binding</keyword>
<evidence type="ECO:0000313" key="11">
    <source>
        <dbReference type="RefSeq" id="XP_022342973.1"/>
    </source>
</evidence>
<keyword evidence="2 9" id="KW-0812">Transmembrane</keyword>
<sequence>MKLKQGFLLNWIYLTIAVCVHEPITLLLWKILLTLEHIIYGDRTVCIRSFTKGTELCRPVCGDGQFSLYGMQHCVPLLTCDNLQDVQKLHGIGRGLVKKVYLAKWREFNVAYSKLTSSQYRVDFRHGLKLLQQFHGNQKIVQLIGICDDIMITEFHTLGESTNFDFHFASTFPEIDNIVQRLHLCIDYVEILSNLHTASDNVTYVMCDTNSVEKVLSQYLLSEDMHLVLNDVDSVAEVINIDGKQKGIKCGQYELEGDFIAPEQQWLRDTDFSDSEMQTYDEKTDIWKVPTVCNRFLGSSPESTQLQMKLLDIHMACKNPNPKDRPSAKQLAWTYKALLKQILEKRDI</sequence>
<dbReference type="GeneID" id="111136424"/>